<gene>
    <name evidence="2" type="ORF">SPARVUS_LOCUS12942068</name>
</gene>
<dbReference type="PANTHER" id="PTHR23220:SF118">
    <property type="entry name" value="INTEGRIN ALPHA-X"/>
    <property type="match status" value="1"/>
</dbReference>
<name>A0ABN9FZ28_9NEOB</name>
<evidence type="ECO:0000256" key="1">
    <source>
        <dbReference type="SAM" id="Phobius"/>
    </source>
</evidence>
<accession>A0ABN9FZ28</accession>
<keyword evidence="3" id="KW-1185">Reference proteome</keyword>
<proteinExistence type="predicted"/>
<evidence type="ECO:0000313" key="3">
    <source>
        <dbReference type="Proteomes" id="UP001162483"/>
    </source>
</evidence>
<dbReference type="PROSITE" id="PS00242">
    <property type="entry name" value="INTEGRIN_ALPHA"/>
    <property type="match status" value="1"/>
</dbReference>
<sequence>MKISLQSWAEIVYDTQTFHQSQHFTRAQAQTVLEVLGEYNYLPIIVGSSVGGLVPLALIIAALYKLGFFRRQYREMLENPEDINMENEAAKEPKTRMAPE</sequence>
<dbReference type="Proteomes" id="UP001162483">
    <property type="component" value="Unassembled WGS sequence"/>
</dbReference>
<feature type="transmembrane region" description="Helical" evidence="1">
    <location>
        <begin position="41"/>
        <end position="64"/>
    </location>
</feature>
<evidence type="ECO:0000313" key="2">
    <source>
        <dbReference type="EMBL" id="CAI9601192.1"/>
    </source>
</evidence>
<dbReference type="Gene3D" id="1.20.5.930">
    <property type="entry name" value="Bicelle-embedded integrin alpha(iib) transmembrane segment"/>
    <property type="match status" value="1"/>
</dbReference>
<comment type="caution">
    <text evidence="2">The sequence shown here is derived from an EMBL/GenBank/DDBJ whole genome shotgun (WGS) entry which is preliminary data.</text>
</comment>
<organism evidence="2 3">
    <name type="scientific">Staurois parvus</name>
    <dbReference type="NCBI Taxonomy" id="386267"/>
    <lineage>
        <taxon>Eukaryota</taxon>
        <taxon>Metazoa</taxon>
        <taxon>Chordata</taxon>
        <taxon>Craniata</taxon>
        <taxon>Vertebrata</taxon>
        <taxon>Euteleostomi</taxon>
        <taxon>Amphibia</taxon>
        <taxon>Batrachia</taxon>
        <taxon>Anura</taxon>
        <taxon>Neobatrachia</taxon>
        <taxon>Ranoidea</taxon>
        <taxon>Ranidae</taxon>
        <taxon>Staurois</taxon>
    </lineage>
</organism>
<dbReference type="EMBL" id="CATNWA010017533">
    <property type="protein sequence ID" value="CAI9601192.1"/>
    <property type="molecule type" value="Genomic_DNA"/>
</dbReference>
<keyword evidence="1" id="KW-1133">Transmembrane helix</keyword>
<reference evidence="2" key="1">
    <citation type="submission" date="2023-05" db="EMBL/GenBank/DDBJ databases">
        <authorList>
            <person name="Stuckert A."/>
        </authorList>
    </citation>
    <scope>NUCLEOTIDE SEQUENCE</scope>
</reference>
<dbReference type="Gene3D" id="2.60.40.1530">
    <property type="entry name" value="ntegrin, alpha v. Chain A, domain 4"/>
    <property type="match status" value="1"/>
</dbReference>
<dbReference type="InterPro" id="IPR018184">
    <property type="entry name" value="Integrin_alpha_C_CS"/>
</dbReference>
<keyword evidence="1" id="KW-0812">Transmembrane</keyword>
<dbReference type="PANTHER" id="PTHR23220">
    <property type="entry name" value="INTEGRIN ALPHA"/>
    <property type="match status" value="1"/>
</dbReference>
<dbReference type="Pfam" id="PF00357">
    <property type="entry name" value="Integrin_alpha"/>
    <property type="match status" value="1"/>
</dbReference>
<keyword evidence="1" id="KW-0472">Membrane</keyword>
<protein>
    <submittedName>
        <fullName evidence="2">Uncharacterized protein</fullName>
    </submittedName>
</protein>